<evidence type="ECO:0000256" key="2">
    <source>
        <dbReference type="SAM" id="SignalP"/>
    </source>
</evidence>
<protein>
    <submittedName>
        <fullName evidence="3">Uncharacterized protein</fullName>
    </submittedName>
</protein>
<feature type="compositionally biased region" description="Low complexity" evidence="1">
    <location>
        <begin position="21"/>
        <end position="33"/>
    </location>
</feature>
<dbReference type="EMBL" id="KZ819321">
    <property type="protein sequence ID" value="PWN23501.1"/>
    <property type="molecule type" value="Genomic_DNA"/>
</dbReference>
<proteinExistence type="predicted"/>
<feature type="chain" id="PRO_5016289052" evidence="2">
    <location>
        <begin position="20"/>
        <end position="131"/>
    </location>
</feature>
<dbReference type="AlphaFoldDB" id="A0A316UGP8"/>
<evidence type="ECO:0000256" key="1">
    <source>
        <dbReference type="SAM" id="MobiDB-lite"/>
    </source>
</evidence>
<keyword evidence="2" id="KW-0732">Signal</keyword>
<sequence length="131" mass="14231">MRTSSLLFALLALSAGTLALPSNTPSPSGSPSGSPAPSPRPHQSPVRFSTNMFPPEALQRLGDGVRIDYQLPGTRASSPPVLPLRLTHGQRMANAAYIEEERRERRKKKGNWLGKLFACGKPKKGDRCRSP</sequence>
<evidence type="ECO:0000313" key="3">
    <source>
        <dbReference type="EMBL" id="PWN23501.1"/>
    </source>
</evidence>
<feature type="signal peptide" evidence="2">
    <location>
        <begin position="1"/>
        <end position="19"/>
    </location>
</feature>
<organism evidence="3 4">
    <name type="scientific">Pseudomicrostroma glucosiphilum</name>
    <dbReference type="NCBI Taxonomy" id="1684307"/>
    <lineage>
        <taxon>Eukaryota</taxon>
        <taxon>Fungi</taxon>
        <taxon>Dikarya</taxon>
        <taxon>Basidiomycota</taxon>
        <taxon>Ustilaginomycotina</taxon>
        <taxon>Exobasidiomycetes</taxon>
        <taxon>Microstromatales</taxon>
        <taxon>Microstromatales incertae sedis</taxon>
        <taxon>Pseudomicrostroma</taxon>
    </lineage>
</organism>
<dbReference type="GeneID" id="37012987"/>
<accession>A0A316UGP8</accession>
<name>A0A316UGP8_9BASI</name>
<dbReference type="Proteomes" id="UP000245942">
    <property type="component" value="Unassembled WGS sequence"/>
</dbReference>
<gene>
    <name evidence="3" type="ORF">BCV69DRAFT_279435</name>
</gene>
<evidence type="ECO:0000313" key="4">
    <source>
        <dbReference type="Proteomes" id="UP000245942"/>
    </source>
</evidence>
<feature type="region of interest" description="Disordered" evidence="1">
    <location>
        <begin position="21"/>
        <end position="51"/>
    </location>
</feature>
<dbReference type="RefSeq" id="XP_025350661.1">
    <property type="nucleotide sequence ID" value="XM_025491253.1"/>
</dbReference>
<keyword evidence="4" id="KW-1185">Reference proteome</keyword>
<reference evidence="3 4" key="1">
    <citation type="journal article" date="2018" name="Mol. Biol. Evol.">
        <title>Broad Genomic Sampling Reveals a Smut Pathogenic Ancestry of the Fungal Clade Ustilaginomycotina.</title>
        <authorList>
            <person name="Kijpornyongpan T."/>
            <person name="Mondo S.J."/>
            <person name="Barry K."/>
            <person name="Sandor L."/>
            <person name="Lee J."/>
            <person name="Lipzen A."/>
            <person name="Pangilinan J."/>
            <person name="LaButti K."/>
            <person name="Hainaut M."/>
            <person name="Henrissat B."/>
            <person name="Grigoriev I.V."/>
            <person name="Spatafora J.W."/>
            <person name="Aime M.C."/>
        </authorList>
    </citation>
    <scope>NUCLEOTIDE SEQUENCE [LARGE SCALE GENOMIC DNA]</scope>
    <source>
        <strain evidence="3 4">MCA 4718</strain>
    </source>
</reference>